<evidence type="ECO:0000313" key="3">
    <source>
        <dbReference type="EMBL" id="KAF6209747.1"/>
    </source>
</evidence>
<dbReference type="PANTHER" id="PTHR10742">
    <property type="entry name" value="FLAVIN MONOAMINE OXIDASE"/>
    <property type="match status" value="1"/>
</dbReference>
<sequence>MQKKSEKILWGMLNSLRVSFGEELSQISSAALADRGSSPGGAIILEGGMHRILSPLLQKIPEDKIVLNTPVHKITLDPCPEYHKPVKVITCDNKIFEADYVIVTVPLGVLKKRADDMFEGVLSKEQSNAIKNIGLGKLNHVYLEYAHPWWIPGMPSMSLAWGMEELQLSAEWTKGIGFIHEVHGSKHLLAVEIAGPEAELIEGVAEEEVAIQITRFLRKFTGDTSIPYPTNIVVTRWSCDPFFQGATVNMGVNTTPGMFKDLGGATCDIYRGPPVPPIIFAGDGTIPKYYGTMEGARRSGLRAANKIIASTKIKCEEEFREREEDRRKEEEEKCESSKEEAQQSCC</sequence>
<dbReference type="AlphaFoldDB" id="A0A8S9XL86"/>
<evidence type="ECO:0000259" key="2">
    <source>
        <dbReference type="Pfam" id="PF01593"/>
    </source>
</evidence>
<reference evidence="3" key="1">
    <citation type="journal article" date="2021" name="Mol. Ecol. Resour.">
        <title>Apolygus lucorum genome provides insights into omnivorousness and mesophyll feeding.</title>
        <authorList>
            <person name="Liu Y."/>
            <person name="Liu H."/>
            <person name="Wang H."/>
            <person name="Huang T."/>
            <person name="Liu B."/>
            <person name="Yang B."/>
            <person name="Yin L."/>
            <person name="Li B."/>
            <person name="Zhang Y."/>
            <person name="Zhang S."/>
            <person name="Jiang F."/>
            <person name="Zhang X."/>
            <person name="Ren Y."/>
            <person name="Wang B."/>
            <person name="Wang S."/>
            <person name="Lu Y."/>
            <person name="Wu K."/>
            <person name="Fan W."/>
            <person name="Wang G."/>
        </authorList>
    </citation>
    <scope>NUCLEOTIDE SEQUENCE</scope>
    <source>
        <strain evidence="3">12Hb</strain>
    </source>
</reference>
<keyword evidence="4" id="KW-1185">Reference proteome</keyword>
<comment type="caution">
    <text evidence="3">The sequence shown here is derived from an EMBL/GenBank/DDBJ whole genome shotgun (WGS) entry which is preliminary data.</text>
</comment>
<dbReference type="Gene3D" id="3.90.660.10">
    <property type="match status" value="1"/>
</dbReference>
<protein>
    <recommendedName>
        <fullName evidence="2">Amine oxidase domain-containing protein</fullName>
    </recommendedName>
</protein>
<evidence type="ECO:0000313" key="4">
    <source>
        <dbReference type="Proteomes" id="UP000466442"/>
    </source>
</evidence>
<dbReference type="SUPFAM" id="SSF54373">
    <property type="entry name" value="FAD-linked reductases, C-terminal domain"/>
    <property type="match status" value="1"/>
</dbReference>
<dbReference type="EMBL" id="WIXP02000006">
    <property type="protein sequence ID" value="KAF6209747.1"/>
    <property type="molecule type" value="Genomic_DNA"/>
</dbReference>
<proteinExistence type="predicted"/>
<dbReference type="OrthoDB" id="6606317at2759"/>
<dbReference type="Proteomes" id="UP000466442">
    <property type="component" value="Unassembled WGS sequence"/>
</dbReference>
<accession>A0A8S9XL86</accession>
<dbReference type="InterPro" id="IPR036188">
    <property type="entry name" value="FAD/NAD-bd_sf"/>
</dbReference>
<name>A0A8S9XL86_APOLU</name>
<dbReference type="SUPFAM" id="SSF51905">
    <property type="entry name" value="FAD/NAD(P)-binding domain"/>
    <property type="match status" value="1"/>
</dbReference>
<dbReference type="InterPro" id="IPR050281">
    <property type="entry name" value="Flavin_monoamine_oxidase"/>
</dbReference>
<dbReference type="PANTHER" id="PTHR10742:SF416">
    <property type="entry name" value="SPERMINE OXIDASE"/>
    <property type="match status" value="1"/>
</dbReference>
<dbReference type="Pfam" id="PF01593">
    <property type="entry name" value="Amino_oxidase"/>
    <property type="match status" value="1"/>
</dbReference>
<organism evidence="3 4">
    <name type="scientific">Apolygus lucorum</name>
    <name type="common">Small green plant bug</name>
    <name type="synonym">Lygocoris lucorum</name>
    <dbReference type="NCBI Taxonomy" id="248454"/>
    <lineage>
        <taxon>Eukaryota</taxon>
        <taxon>Metazoa</taxon>
        <taxon>Ecdysozoa</taxon>
        <taxon>Arthropoda</taxon>
        <taxon>Hexapoda</taxon>
        <taxon>Insecta</taxon>
        <taxon>Pterygota</taxon>
        <taxon>Neoptera</taxon>
        <taxon>Paraneoptera</taxon>
        <taxon>Hemiptera</taxon>
        <taxon>Heteroptera</taxon>
        <taxon>Panheteroptera</taxon>
        <taxon>Cimicomorpha</taxon>
        <taxon>Miridae</taxon>
        <taxon>Mirini</taxon>
        <taxon>Apolygus</taxon>
    </lineage>
</organism>
<dbReference type="Gene3D" id="3.50.50.60">
    <property type="entry name" value="FAD/NAD(P)-binding domain"/>
    <property type="match status" value="1"/>
</dbReference>
<feature type="region of interest" description="Disordered" evidence="1">
    <location>
        <begin position="317"/>
        <end position="346"/>
    </location>
</feature>
<gene>
    <name evidence="3" type="ORF">GE061_015496</name>
</gene>
<evidence type="ECO:0000256" key="1">
    <source>
        <dbReference type="SAM" id="MobiDB-lite"/>
    </source>
</evidence>
<feature type="domain" description="Amine oxidase" evidence="2">
    <location>
        <begin position="31"/>
        <end position="308"/>
    </location>
</feature>
<dbReference type="InterPro" id="IPR002937">
    <property type="entry name" value="Amino_oxidase"/>
</dbReference>
<dbReference type="GO" id="GO:0046592">
    <property type="term" value="F:polyamine oxidase activity"/>
    <property type="evidence" value="ECO:0007669"/>
    <property type="project" value="TreeGrafter"/>
</dbReference>